<dbReference type="FunFam" id="3.60.20.10:FF:000006">
    <property type="entry name" value="Glutamine--fructose-6-phosphate aminotransferase [isomerizing]"/>
    <property type="match status" value="1"/>
</dbReference>
<dbReference type="Gene3D" id="3.60.20.10">
    <property type="entry name" value="Glutamine Phosphoribosylpyrophosphate, subunit 1, domain 1"/>
    <property type="match status" value="1"/>
</dbReference>
<feature type="active site" description="For Fru-6P isomerization activity" evidence="10">
    <location>
        <position position="608"/>
    </location>
</feature>
<dbReference type="SUPFAM" id="SSF56235">
    <property type="entry name" value="N-terminal nucleophile aminohydrolases (Ntn hydrolases)"/>
    <property type="match status" value="1"/>
</dbReference>
<comment type="subunit">
    <text evidence="10">Homodimer.</text>
</comment>
<dbReference type="NCBIfam" id="TIGR01135">
    <property type="entry name" value="glmS"/>
    <property type="match status" value="1"/>
</dbReference>
<dbReference type="InterPro" id="IPR017932">
    <property type="entry name" value="GATase_2_dom"/>
</dbReference>
<keyword evidence="9" id="KW-0315">Glutamine amidotransferase</keyword>
<dbReference type="InterPro" id="IPR001347">
    <property type="entry name" value="SIS_dom"/>
</dbReference>
<dbReference type="GO" id="GO:0006002">
    <property type="term" value="P:fructose 6-phosphate metabolic process"/>
    <property type="evidence" value="ECO:0007669"/>
    <property type="project" value="TreeGrafter"/>
</dbReference>
<dbReference type="Pfam" id="PF13522">
    <property type="entry name" value="GATase_6"/>
    <property type="match status" value="1"/>
</dbReference>
<dbReference type="SUPFAM" id="SSF53697">
    <property type="entry name" value="SIS domain"/>
    <property type="match status" value="1"/>
</dbReference>
<dbReference type="Gene3D" id="3.40.50.10490">
    <property type="entry name" value="Glucose-6-phosphate isomerase like protein, domain 1"/>
    <property type="match status" value="2"/>
</dbReference>
<feature type="domain" description="Glutamine amidotransferase type-2" evidence="11">
    <location>
        <begin position="2"/>
        <end position="224"/>
    </location>
</feature>
<comment type="function">
    <text evidence="10">Catalyzes the first step in hexosamine metabolism, converting fructose-6P into glucosamine-6P using glutamine as a nitrogen source.</text>
</comment>
<proteinExistence type="inferred from homology"/>
<dbReference type="InterPro" id="IPR047084">
    <property type="entry name" value="GFAT_N"/>
</dbReference>
<dbReference type="HAMAP" id="MF_00164">
    <property type="entry name" value="GlmS"/>
    <property type="match status" value="1"/>
</dbReference>
<evidence type="ECO:0000256" key="9">
    <source>
        <dbReference type="ARBA" id="ARBA00022962"/>
    </source>
</evidence>
<reference evidence="13 14" key="1">
    <citation type="submission" date="2018-11" db="EMBL/GenBank/DDBJ databases">
        <title>Sequencing the genomes of 1000 actinobacteria strains.</title>
        <authorList>
            <person name="Klenk H.-P."/>
        </authorList>
    </citation>
    <scope>NUCLEOTIDE SEQUENCE [LARGE SCALE GENOMIC DNA]</scope>
    <source>
        <strain evidence="13 14">DSM 44781</strain>
    </source>
</reference>
<evidence type="ECO:0000256" key="8">
    <source>
        <dbReference type="ARBA" id="ARBA00022737"/>
    </source>
</evidence>
<feature type="domain" description="SIS" evidence="12">
    <location>
        <begin position="464"/>
        <end position="603"/>
    </location>
</feature>
<dbReference type="GO" id="GO:0006487">
    <property type="term" value="P:protein N-linked glycosylation"/>
    <property type="evidence" value="ECO:0007669"/>
    <property type="project" value="TreeGrafter"/>
</dbReference>
<dbReference type="EMBL" id="RKQG01000001">
    <property type="protein sequence ID" value="RPE36398.1"/>
    <property type="molecule type" value="Genomic_DNA"/>
</dbReference>
<dbReference type="PANTHER" id="PTHR10937:SF0">
    <property type="entry name" value="GLUTAMINE--FRUCTOSE-6-PHOSPHATE TRANSAMINASE (ISOMERIZING)"/>
    <property type="match status" value="1"/>
</dbReference>
<evidence type="ECO:0000313" key="13">
    <source>
        <dbReference type="EMBL" id="RPE36398.1"/>
    </source>
</evidence>
<dbReference type="PANTHER" id="PTHR10937">
    <property type="entry name" value="GLUCOSAMINE--FRUCTOSE-6-PHOSPHATE AMINOTRANSFERASE, ISOMERIZING"/>
    <property type="match status" value="1"/>
</dbReference>
<evidence type="ECO:0000313" key="14">
    <source>
        <dbReference type="Proteomes" id="UP000266906"/>
    </source>
</evidence>
<evidence type="ECO:0000259" key="11">
    <source>
        <dbReference type="PROSITE" id="PS51278"/>
    </source>
</evidence>
<feature type="initiator methionine" description="Removed" evidence="10">
    <location>
        <position position="1"/>
    </location>
</feature>
<evidence type="ECO:0000256" key="5">
    <source>
        <dbReference type="ARBA" id="ARBA00022490"/>
    </source>
</evidence>
<dbReference type="InterPro" id="IPR035490">
    <property type="entry name" value="GlmS/FrlB_SIS"/>
</dbReference>
<sequence length="613" mass="65742">MCGIVAYIGPKDASPILLEGLQRLEYRGYDSAGVAVVAPATKSAPARLRVCKTKGRVADLAAALPARFKGSVGIGHTRWATHGVPSDANAHPHTDNEGRIAVVHNGIIENADELRAKLAADGALFRSETDTEVLAHLVAAHRTDDGELEDAVRAALKLVVGTYGIAVLDAEQPDRIVVARNGSPIVLGIGEKEMFAASDVSALVRYTRQVVHLEDGELATVRADGFRTFTEDARTVTRQPSTVDWEVGSYDTGGYAHYLLKEIHEQPGAVERTLSGRLDERFATAHLGGLNLDARELREIRRVKILGCGSAYYAGEMGAQLIEELARIPAHSEPASEFRYRNPVIEADTLYVAVSQSGETYDTLAAVQEVKRKGGRVLGVVNTVGSAIARECDGGIYLHAGPEISVASTKAFTSTVVAFALLALHFGRVHDLSPADGRRIVAGLKALPDQIREVLGQQAEIEKLAAAYADSQGMMFIGRVRGYPVAREGAQKLKEISYVHAEAYPASELKHGPLALISPELPTVALVPDDELLDKNLTALGEIKAREGRVLAVAHRPVGAKLADHCLVVPKSEPELDPLLLNIPLQLLAYHAAVALGRDVDKPRNLAKSVTVE</sequence>
<evidence type="ECO:0000256" key="10">
    <source>
        <dbReference type="HAMAP-Rule" id="MF_00164"/>
    </source>
</evidence>
<dbReference type="CDD" id="cd05008">
    <property type="entry name" value="SIS_GlmS_GlmD_1"/>
    <property type="match status" value="1"/>
</dbReference>
<dbReference type="PROSITE" id="PS51278">
    <property type="entry name" value="GATASE_TYPE_2"/>
    <property type="match status" value="1"/>
</dbReference>
<feature type="domain" description="SIS" evidence="12">
    <location>
        <begin position="293"/>
        <end position="432"/>
    </location>
</feature>
<dbReference type="FunFam" id="3.40.50.10490:FF:000001">
    <property type="entry name" value="Glutamine--fructose-6-phosphate aminotransferase [isomerizing]"/>
    <property type="match status" value="1"/>
</dbReference>
<keyword evidence="5 10" id="KW-0963">Cytoplasm</keyword>
<dbReference type="RefSeq" id="WP_123819433.1">
    <property type="nucleotide sequence ID" value="NZ_RKQG01000001.1"/>
</dbReference>
<dbReference type="InterPro" id="IPR035466">
    <property type="entry name" value="GlmS/AgaS_SIS"/>
</dbReference>
<protein>
    <recommendedName>
        <fullName evidence="4 10">Glutamine--fructose-6-phosphate aminotransferase [isomerizing]</fullName>
        <ecNumber evidence="3 10">2.6.1.16</ecNumber>
    </recommendedName>
    <alternativeName>
        <fullName evidence="10">D-fructose-6-phosphate amidotransferase</fullName>
    </alternativeName>
    <alternativeName>
        <fullName evidence="10">GFAT</fullName>
    </alternativeName>
    <alternativeName>
        <fullName evidence="10">Glucosamine-6-phosphate synthase</fullName>
    </alternativeName>
    <alternativeName>
        <fullName evidence="10">Hexosephosphate aminotransferase</fullName>
    </alternativeName>
    <alternativeName>
        <fullName evidence="10">L-glutamine--D-fructose-6-phosphate amidotransferase</fullName>
    </alternativeName>
</protein>
<dbReference type="GO" id="GO:0097367">
    <property type="term" value="F:carbohydrate derivative binding"/>
    <property type="evidence" value="ECO:0007669"/>
    <property type="project" value="InterPro"/>
</dbReference>
<comment type="catalytic activity">
    <reaction evidence="1 10">
        <text>D-fructose 6-phosphate + L-glutamine = D-glucosamine 6-phosphate + L-glutamate</text>
        <dbReference type="Rhea" id="RHEA:13237"/>
        <dbReference type="ChEBI" id="CHEBI:29985"/>
        <dbReference type="ChEBI" id="CHEBI:58359"/>
        <dbReference type="ChEBI" id="CHEBI:58725"/>
        <dbReference type="ChEBI" id="CHEBI:61527"/>
        <dbReference type="EC" id="2.6.1.16"/>
    </reaction>
</comment>
<keyword evidence="14" id="KW-1185">Reference proteome</keyword>
<comment type="caution">
    <text evidence="13">The sequence shown here is derived from an EMBL/GenBank/DDBJ whole genome shotgun (WGS) entry which is preliminary data.</text>
</comment>
<name>A0A3N4RSM8_9ACTN</name>
<dbReference type="CDD" id="cd00714">
    <property type="entry name" value="GFAT"/>
    <property type="match status" value="1"/>
</dbReference>
<dbReference type="NCBIfam" id="NF001484">
    <property type="entry name" value="PRK00331.1"/>
    <property type="match status" value="1"/>
</dbReference>
<keyword evidence="7 10" id="KW-0808">Transferase</keyword>
<dbReference type="CDD" id="cd05009">
    <property type="entry name" value="SIS_GlmS_GlmD_2"/>
    <property type="match status" value="1"/>
</dbReference>
<dbReference type="GO" id="GO:0005975">
    <property type="term" value="P:carbohydrate metabolic process"/>
    <property type="evidence" value="ECO:0007669"/>
    <property type="project" value="UniProtKB-UniRule"/>
</dbReference>
<dbReference type="InterPro" id="IPR005855">
    <property type="entry name" value="GFAT"/>
</dbReference>
<dbReference type="GO" id="GO:0005829">
    <property type="term" value="C:cytosol"/>
    <property type="evidence" value="ECO:0007669"/>
    <property type="project" value="TreeGrafter"/>
</dbReference>
<dbReference type="InterPro" id="IPR046348">
    <property type="entry name" value="SIS_dom_sf"/>
</dbReference>
<evidence type="ECO:0000256" key="4">
    <source>
        <dbReference type="ARBA" id="ARBA00016090"/>
    </source>
</evidence>
<dbReference type="Proteomes" id="UP000266906">
    <property type="component" value="Unassembled WGS sequence"/>
</dbReference>
<feature type="active site" description="Nucleophile; for GATase activity" evidence="10">
    <location>
        <position position="2"/>
    </location>
</feature>
<evidence type="ECO:0000259" key="12">
    <source>
        <dbReference type="PROSITE" id="PS51464"/>
    </source>
</evidence>
<evidence type="ECO:0000256" key="7">
    <source>
        <dbReference type="ARBA" id="ARBA00022679"/>
    </source>
</evidence>
<dbReference type="PROSITE" id="PS51464">
    <property type="entry name" value="SIS"/>
    <property type="match status" value="2"/>
</dbReference>
<accession>A0A3N4RSM8</accession>
<dbReference type="AlphaFoldDB" id="A0A3N4RSM8"/>
<gene>
    <name evidence="10" type="primary">glmS</name>
    <name evidence="13" type="ORF">EDD38_4771</name>
</gene>
<organism evidence="13 14">
    <name type="scientific">Kitasatospora cineracea</name>
    <dbReference type="NCBI Taxonomy" id="88074"/>
    <lineage>
        <taxon>Bacteria</taxon>
        <taxon>Bacillati</taxon>
        <taxon>Actinomycetota</taxon>
        <taxon>Actinomycetes</taxon>
        <taxon>Kitasatosporales</taxon>
        <taxon>Streptomycetaceae</taxon>
        <taxon>Kitasatospora</taxon>
    </lineage>
</organism>
<keyword evidence="6 10" id="KW-0032">Aminotransferase</keyword>
<dbReference type="GO" id="GO:0004360">
    <property type="term" value="F:glutamine-fructose-6-phosphate transaminase (isomerizing) activity"/>
    <property type="evidence" value="ECO:0007669"/>
    <property type="project" value="UniProtKB-UniRule"/>
</dbReference>
<dbReference type="GO" id="GO:0006047">
    <property type="term" value="P:UDP-N-acetylglucosamine metabolic process"/>
    <property type="evidence" value="ECO:0007669"/>
    <property type="project" value="TreeGrafter"/>
</dbReference>
<evidence type="ECO:0000256" key="2">
    <source>
        <dbReference type="ARBA" id="ARBA00004496"/>
    </source>
</evidence>
<keyword evidence="8" id="KW-0677">Repeat</keyword>
<comment type="subcellular location">
    <subcellularLocation>
        <location evidence="2 10">Cytoplasm</location>
    </subcellularLocation>
</comment>
<dbReference type="EC" id="2.6.1.16" evidence="3 10"/>
<evidence type="ECO:0000256" key="3">
    <source>
        <dbReference type="ARBA" id="ARBA00012916"/>
    </source>
</evidence>
<dbReference type="Pfam" id="PF01380">
    <property type="entry name" value="SIS"/>
    <property type="match status" value="2"/>
</dbReference>
<dbReference type="InterPro" id="IPR029055">
    <property type="entry name" value="Ntn_hydrolases_N"/>
</dbReference>
<evidence type="ECO:0000256" key="6">
    <source>
        <dbReference type="ARBA" id="ARBA00022576"/>
    </source>
</evidence>
<evidence type="ECO:0000256" key="1">
    <source>
        <dbReference type="ARBA" id="ARBA00001031"/>
    </source>
</evidence>